<gene>
    <name evidence="3" type="ORF">DEACI_1163</name>
    <name evidence="2" type="ORF">DEACI_1232</name>
</gene>
<organism evidence="2">
    <name type="scientific">Acididesulfobacillus acetoxydans</name>
    <dbReference type="NCBI Taxonomy" id="1561005"/>
    <lineage>
        <taxon>Bacteria</taxon>
        <taxon>Bacillati</taxon>
        <taxon>Bacillota</taxon>
        <taxon>Clostridia</taxon>
        <taxon>Eubacteriales</taxon>
        <taxon>Peptococcaceae</taxon>
        <taxon>Acididesulfobacillus</taxon>
    </lineage>
</organism>
<keyword evidence="1" id="KW-0472">Membrane</keyword>
<feature type="transmembrane region" description="Helical" evidence="1">
    <location>
        <begin position="94"/>
        <end position="112"/>
    </location>
</feature>
<dbReference type="AlphaFoldDB" id="A0A8S0W7C3"/>
<dbReference type="PANTHER" id="PTHR47547:SF1">
    <property type="entry name" value="ASPARTATE-PROTON SYMPORTER"/>
    <property type="match status" value="1"/>
</dbReference>
<keyword evidence="1" id="KW-0812">Transmembrane</keyword>
<dbReference type="Proteomes" id="UP000836597">
    <property type="component" value="Chromosome"/>
</dbReference>
<dbReference type="EMBL" id="CDGJ01000032">
    <property type="protein sequence ID" value="CEJ06713.1"/>
    <property type="molecule type" value="Genomic_DNA"/>
</dbReference>
<keyword evidence="1" id="KW-1133">Transmembrane helix</keyword>
<accession>A0A8S0W7C3</accession>
<reference evidence="3" key="1">
    <citation type="submission" date="2014-11" db="EMBL/GenBank/DDBJ databases">
        <authorList>
            <person name="Hornung B.V."/>
        </authorList>
    </citation>
    <scope>NUCLEOTIDE SEQUENCE</scope>
    <source>
        <strain evidence="3">INE</strain>
    </source>
</reference>
<feature type="transmembrane region" description="Helical" evidence="1">
    <location>
        <begin position="65"/>
        <end position="82"/>
    </location>
</feature>
<dbReference type="KEGG" id="aacx:DEACI_1232"/>
<protein>
    <submittedName>
        <fullName evidence="2">Uncharacterized protein</fullName>
    </submittedName>
</protein>
<sequence length="143" mass="16512">MKPRYFSLGVYGNWIGPVAFCAGALFLYWGGWPLVGQESLLFLVGVVIYAYYFKRLSLPLRDIKAGVWWIAFILFENIISYIGSFNSSVKLIPFPWDNAVIIVFALFFYYWGISSGYRTKELEDYVKGVNADFWDDLGVWARV</sequence>
<feature type="transmembrane region" description="Helical" evidence="1">
    <location>
        <begin position="12"/>
        <end position="29"/>
    </location>
</feature>
<evidence type="ECO:0000313" key="2">
    <source>
        <dbReference type="EMBL" id="CAA7600579.1"/>
    </source>
</evidence>
<dbReference type="EMBL" id="LR746496">
    <property type="protein sequence ID" value="CAA7600579.1"/>
    <property type="molecule type" value="Genomic_DNA"/>
</dbReference>
<name>A0A8S0W7C3_9FIRM</name>
<evidence type="ECO:0000256" key="1">
    <source>
        <dbReference type="SAM" id="Phobius"/>
    </source>
</evidence>
<evidence type="ECO:0000313" key="4">
    <source>
        <dbReference type="Proteomes" id="UP001071230"/>
    </source>
</evidence>
<feature type="transmembrane region" description="Helical" evidence="1">
    <location>
        <begin position="35"/>
        <end position="53"/>
    </location>
</feature>
<dbReference type="Proteomes" id="UP001071230">
    <property type="component" value="Unassembled WGS sequence"/>
</dbReference>
<dbReference type="RefSeq" id="WP_240984231.1">
    <property type="nucleotide sequence ID" value="NZ_CDGJ01000032.1"/>
</dbReference>
<reference evidence="2" key="2">
    <citation type="submission" date="2020-01" db="EMBL/GenBank/DDBJ databases">
        <authorList>
            <person name="Hornung B."/>
        </authorList>
    </citation>
    <scope>NUCLEOTIDE SEQUENCE</scope>
    <source>
        <strain evidence="2">PacBioINE</strain>
    </source>
</reference>
<evidence type="ECO:0000313" key="3">
    <source>
        <dbReference type="EMBL" id="CEJ06713.1"/>
    </source>
</evidence>
<dbReference type="PANTHER" id="PTHR47547">
    <property type="match status" value="1"/>
</dbReference>
<dbReference type="InterPro" id="IPR052962">
    <property type="entry name" value="AA_Transporter_AGT"/>
</dbReference>
<keyword evidence="4" id="KW-1185">Reference proteome</keyword>
<proteinExistence type="predicted"/>